<dbReference type="AlphaFoldDB" id="A0AA86J895"/>
<sequence>MGNDSQNTGFSAEDWAIEQAEQSFSNPAADNMQFLQSTLNAGEFESLGASSSYFNASTKSSPSTSNSFGSSFPGLSPAYSSAGLLGAVAATDMAGLTSAMGMAAQIATAAPVTFGKSAVGDSAVLAAAGDKALSLVPLNLQDNMPLTKGAVDPNINSMSSSFMEANPVLSGFNGVPDVFESNDALMSLMAGLGQNPSPDDLQTAIDAISDQINLLNTTFDPIFEGLAGEIESQIAVQDGLSSTDLGVSIFDDAGSVSSTLTDLIGSIDVANNPQLGSLLNLDSTFDNISNLVGSLPDLDLSPVINPITDIVGGITDPITDIVGGITDPVTDIVGGITDPVTDIVGGITDPVTDIVGGITDPVTDIVGGITDPITDIVGGITDPVTDIVGGITDPVTDIVGGITDPVTDIVGGITDPVTDIVGGITDPVIDIVGGITDPVTDPIIDIVDGLLPDLGLLSVLSNSPEGADGGDLLGLSNNGISSNAGAEGGALDGILGSLDLNK</sequence>
<name>A0AA86J895_9BURK</name>
<protein>
    <submittedName>
        <fullName evidence="1">Uncharacterized protein</fullName>
    </submittedName>
</protein>
<dbReference type="EMBL" id="AP028947">
    <property type="protein sequence ID" value="BET26400.1"/>
    <property type="molecule type" value="Genomic_DNA"/>
</dbReference>
<evidence type="ECO:0000313" key="1">
    <source>
        <dbReference type="EMBL" id="BET26400.1"/>
    </source>
</evidence>
<organism evidence="1 2">
    <name type="scientific">Limnobacter thiooxidans</name>
    <dbReference type="NCBI Taxonomy" id="131080"/>
    <lineage>
        <taxon>Bacteria</taxon>
        <taxon>Pseudomonadati</taxon>
        <taxon>Pseudomonadota</taxon>
        <taxon>Betaproteobacteria</taxon>
        <taxon>Burkholderiales</taxon>
        <taxon>Burkholderiaceae</taxon>
        <taxon>Limnobacter</taxon>
    </lineage>
</organism>
<dbReference type="Gene3D" id="1.20.120.20">
    <property type="entry name" value="Apolipoprotein"/>
    <property type="match status" value="1"/>
</dbReference>
<accession>A0AA86J895</accession>
<evidence type="ECO:0000313" key="2">
    <source>
        <dbReference type="Proteomes" id="UP001329151"/>
    </source>
</evidence>
<proteinExistence type="predicted"/>
<reference evidence="1 2" key="1">
    <citation type="submission" date="2023-10" db="EMBL/GenBank/DDBJ databases">
        <title>Complete Genome Sequence of Limnobacter thiooxidans CS-K2T, Isolated from freshwater lake sediments in Bavaria, Germany.</title>
        <authorList>
            <person name="Naruki M."/>
            <person name="Watanabe A."/>
            <person name="Warashina T."/>
            <person name="Morita T."/>
            <person name="Arakawa K."/>
        </authorList>
    </citation>
    <scope>NUCLEOTIDE SEQUENCE [LARGE SCALE GENOMIC DNA]</scope>
    <source>
        <strain evidence="1 2">CS-K2</strain>
    </source>
</reference>
<dbReference type="KEGG" id="lto:RGQ30_19010"/>
<dbReference type="RefSeq" id="WP_130556123.1">
    <property type="nucleotide sequence ID" value="NZ_AP028947.1"/>
</dbReference>
<gene>
    <name evidence="1" type="ORF">RGQ30_19010</name>
</gene>
<keyword evidence="2" id="KW-1185">Reference proteome</keyword>
<dbReference type="Proteomes" id="UP001329151">
    <property type="component" value="Chromosome"/>
</dbReference>